<reference evidence="2" key="1">
    <citation type="submission" date="2017-06" db="EMBL/GenBank/DDBJ databases">
        <authorList>
            <person name="Varghese N."/>
            <person name="Submissions S."/>
        </authorList>
    </citation>
    <scope>NUCLEOTIDE SEQUENCE [LARGE SCALE GENOMIC DNA]</scope>
    <source>
        <strain evidence="2">LNB2</strain>
    </source>
</reference>
<sequence>MSFEVQLEVPTDQREAVQLRLPVLLNAINMRTFRTPMASGPDGMIPSLGAFRNVVLDAAAEAYGRDVVRRAVVTQASPV</sequence>
<proteinExistence type="predicted"/>
<gene>
    <name evidence="1" type="ORF">SAMN06295912_1541</name>
</gene>
<accession>A0A239KJ39</accession>
<evidence type="ECO:0000313" key="2">
    <source>
        <dbReference type="Proteomes" id="UP000198281"/>
    </source>
</evidence>
<dbReference type="Proteomes" id="UP000198281">
    <property type="component" value="Unassembled WGS sequence"/>
</dbReference>
<organism evidence="1 2">
    <name type="scientific">Edaphosphingomonas laterariae</name>
    <dbReference type="NCBI Taxonomy" id="861865"/>
    <lineage>
        <taxon>Bacteria</taxon>
        <taxon>Pseudomonadati</taxon>
        <taxon>Pseudomonadota</taxon>
        <taxon>Alphaproteobacteria</taxon>
        <taxon>Sphingomonadales</taxon>
        <taxon>Rhizorhabdaceae</taxon>
        <taxon>Edaphosphingomonas</taxon>
    </lineage>
</organism>
<dbReference type="RefSeq" id="WP_342746625.1">
    <property type="nucleotide sequence ID" value="NZ_FZOS01000054.1"/>
</dbReference>
<protein>
    <submittedName>
        <fullName evidence="1">Uncharacterized protein</fullName>
    </submittedName>
</protein>
<name>A0A239KJ39_9SPHN</name>
<dbReference type="AlphaFoldDB" id="A0A239KJ39"/>
<evidence type="ECO:0000313" key="1">
    <source>
        <dbReference type="EMBL" id="SNT18386.1"/>
    </source>
</evidence>
<keyword evidence="2" id="KW-1185">Reference proteome</keyword>
<dbReference type="EMBL" id="FZOS01000054">
    <property type="protein sequence ID" value="SNT18386.1"/>
    <property type="molecule type" value="Genomic_DNA"/>
</dbReference>